<feature type="region of interest" description="Disordered" evidence="1">
    <location>
        <begin position="83"/>
        <end position="119"/>
    </location>
</feature>
<accession>A0A2S5TCK2</accession>
<keyword evidence="2" id="KW-1133">Transmembrane helix</keyword>
<gene>
    <name evidence="3" type="ORF">C3942_16910</name>
</gene>
<feature type="transmembrane region" description="Helical" evidence="2">
    <location>
        <begin position="12"/>
        <end position="27"/>
    </location>
</feature>
<name>A0A2S5TCK2_9GAMM</name>
<evidence type="ECO:0000256" key="2">
    <source>
        <dbReference type="SAM" id="Phobius"/>
    </source>
</evidence>
<reference evidence="3 4" key="1">
    <citation type="submission" date="2018-02" db="EMBL/GenBank/DDBJ databases">
        <title>Genome sequencing of Solimonas sp. HR-BB.</title>
        <authorList>
            <person name="Lee Y."/>
            <person name="Jeon C.O."/>
        </authorList>
    </citation>
    <scope>NUCLEOTIDE SEQUENCE [LARGE SCALE GENOMIC DNA]</scope>
    <source>
        <strain evidence="3 4">HR-BB</strain>
    </source>
</reference>
<evidence type="ECO:0000313" key="3">
    <source>
        <dbReference type="EMBL" id="PPE72729.1"/>
    </source>
</evidence>
<comment type="caution">
    <text evidence="3">The sequence shown here is derived from an EMBL/GenBank/DDBJ whole genome shotgun (WGS) entry which is preliminary data.</text>
</comment>
<dbReference type="AlphaFoldDB" id="A0A2S5TCK2"/>
<evidence type="ECO:0000256" key="1">
    <source>
        <dbReference type="SAM" id="MobiDB-lite"/>
    </source>
</evidence>
<keyword evidence="2" id="KW-0472">Membrane</keyword>
<protein>
    <submittedName>
        <fullName evidence="3">Uncharacterized protein</fullName>
    </submittedName>
</protein>
<dbReference type="RefSeq" id="WP_104231539.1">
    <property type="nucleotide sequence ID" value="NZ_PSNW01000010.1"/>
</dbReference>
<proteinExistence type="predicted"/>
<dbReference type="EMBL" id="PSNW01000010">
    <property type="protein sequence ID" value="PPE72729.1"/>
    <property type="molecule type" value="Genomic_DNA"/>
</dbReference>
<sequence>MNLRSVPDPVWYALLAAATAGGVYWLTRRAVGSVGEKVSQAGSWVNDAIIPGPDSLGTWLYGVFHMEENLPAGYSTPATLANGGGKGTRSAPAANLPGWAGGGAPAPSQSWTAPPSYDYGTSGTSGIPWRYESKPLPDPFNFSLDYIR</sequence>
<evidence type="ECO:0000313" key="4">
    <source>
        <dbReference type="Proteomes" id="UP000238220"/>
    </source>
</evidence>
<dbReference type="Proteomes" id="UP000238220">
    <property type="component" value="Unassembled WGS sequence"/>
</dbReference>
<organism evidence="3 4">
    <name type="scientific">Solimonas fluminis</name>
    <dbReference type="NCBI Taxonomy" id="2086571"/>
    <lineage>
        <taxon>Bacteria</taxon>
        <taxon>Pseudomonadati</taxon>
        <taxon>Pseudomonadota</taxon>
        <taxon>Gammaproteobacteria</taxon>
        <taxon>Nevskiales</taxon>
        <taxon>Nevskiaceae</taxon>
        <taxon>Solimonas</taxon>
    </lineage>
</organism>
<feature type="compositionally biased region" description="Polar residues" evidence="1">
    <location>
        <begin position="108"/>
        <end position="119"/>
    </location>
</feature>
<keyword evidence="2" id="KW-0812">Transmembrane</keyword>
<keyword evidence="4" id="KW-1185">Reference proteome</keyword>